<dbReference type="AlphaFoldDB" id="A0A2I1I3E9"/>
<keyword evidence="3 10" id="KW-0812">Transmembrane</keyword>
<comment type="similarity">
    <text evidence="7 10">Belongs to the fluoride channel Fluc/FEX (TC 1.A.43) family.</text>
</comment>
<feature type="binding site" evidence="10">
    <location>
        <position position="99"/>
    </location>
    <ligand>
        <name>Na(+)</name>
        <dbReference type="ChEBI" id="CHEBI:29101"/>
        <note>structural</note>
    </ligand>
</feature>
<keyword evidence="10" id="KW-0915">Sodium</keyword>
<dbReference type="GO" id="GO:0046872">
    <property type="term" value="F:metal ion binding"/>
    <property type="evidence" value="ECO:0007669"/>
    <property type="project" value="UniProtKB-KW"/>
</dbReference>
<dbReference type="Proteomes" id="UP000234545">
    <property type="component" value="Unassembled WGS sequence"/>
</dbReference>
<dbReference type="InterPro" id="IPR003691">
    <property type="entry name" value="FluC"/>
</dbReference>
<feature type="transmembrane region" description="Helical" evidence="10">
    <location>
        <begin position="87"/>
        <end position="108"/>
    </location>
</feature>
<evidence type="ECO:0000256" key="2">
    <source>
        <dbReference type="ARBA" id="ARBA00022475"/>
    </source>
</evidence>
<reference evidence="11 12" key="1">
    <citation type="submission" date="2017-12" db="EMBL/GenBank/DDBJ databases">
        <title>Phylogenetic diversity of female urinary microbiome.</title>
        <authorList>
            <person name="Thomas-White K."/>
            <person name="Wolfe A.J."/>
        </authorList>
    </citation>
    <scope>NUCLEOTIDE SEQUENCE [LARGE SCALE GENOMIC DNA]</scope>
    <source>
        <strain evidence="11 12">UMB0250</strain>
    </source>
</reference>
<dbReference type="GO" id="GO:0062054">
    <property type="term" value="F:fluoride channel activity"/>
    <property type="evidence" value="ECO:0007669"/>
    <property type="project" value="UniProtKB-UniRule"/>
</dbReference>
<evidence type="ECO:0000256" key="3">
    <source>
        <dbReference type="ARBA" id="ARBA00022692"/>
    </source>
</evidence>
<protein>
    <recommendedName>
        <fullName evidence="10">Fluoride-specific ion channel FluC</fullName>
    </recommendedName>
</protein>
<gene>
    <name evidence="10" type="primary">fluC</name>
    <name evidence="10" type="synonym">crcB</name>
    <name evidence="11" type="ORF">CYJ25_08355</name>
</gene>
<evidence type="ECO:0000256" key="9">
    <source>
        <dbReference type="ARBA" id="ARBA00049940"/>
    </source>
</evidence>
<name>A0A2I1I3E9_9ACTO</name>
<comment type="caution">
    <text evidence="11">The sequence shown here is derived from an EMBL/GenBank/DDBJ whole genome shotgun (WGS) entry which is preliminary data.</text>
</comment>
<evidence type="ECO:0000256" key="4">
    <source>
        <dbReference type="ARBA" id="ARBA00022989"/>
    </source>
</evidence>
<comment type="function">
    <text evidence="9 10">Fluoride-specific ion channel. Important for reducing fluoride concentration in the cell, thus reducing its toxicity.</text>
</comment>
<dbReference type="GO" id="GO:0140114">
    <property type="term" value="P:cellular detoxification of fluoride"/>
    <property type="evidence" value="ECO:0007669"/>
    <property type="project" value="UniProtKB-UniRule"/>
</dbReference>
<evidence type="ECO:0000313" key="12">
    <source>
        <dbReference type="Proteomes" id="UP000234545"/>
    </source>
</evidence>
<organism evidence="11 12">
    <name type="scientific">Schaalia turicensis</name>
    <dbReference type="NCBI Taxonomy" id="131111"/>
    <lineage>
        <taxon>Bacteria</taxon>
        <taxon>Bacillati</taxon>
        <taxon>Actinomycetota</taxon>
        <taxon>Actinomycetes</taxon>
        <taxon>Actinomycetales</taxon>
        <taxon>Actinomycetaceae</taxon>
        <taxon>Schaalia</taxon>
    </lineage>
</organism>
<dbReference type="HAMAP" id="MF_00454">
    <property type="entry name" value="FluC"/>
    <property type="match status" value="1"/>
</dbReference>
<comment type="subcellular location">
    <subcellularLocation>
        <location evidence="1 10">Cell membrane</location>
        <topology evidence="1 10">Multi-pass membrane protein</topology>
    </subcellularLocation>
</comment>
<evidence type="ECO:0000256" key="10">
    <source>
        <dbReference type="HAMAP-Rule" id="MF_00454"/>
    </source>
</evidence>
<dbReference type="Pfam" id="PF02537">
    <property type="entry name" value="CRCB"/>
    <property type="match status" value="1"/>
</dbReference>
<dbReference type="GO" id="GO:0005886">
    <property type="term" value="C:plasma membrane"/>
    <property type="evidence" value="ECO:0007669"/>
    <property type="project" value="UniProtKB-SubCell"/>
</dbReference>
<keyword evidence="10" id="KW-0813">Transport</keyword>
<dbReference type="RefSeq" id="WP_101628695.1">
    <property type="nucleotide sequence ID" value="NZ_JBCOMK010000007.1"/>
</dbReference>
<evidence type="ECO:0000313" key="11">
    <source>
        <dbReference type="EMBL" id="PKY65656.1"/>
    </source>
</evidence>
<accession>A0A2I1I3E9</accession>
<evidence type="ECO:0000256" key="1">
    <source>
        <dbReference type="ARBA" id="ARBA00004651"/>
    </source>
</evidence>
<keyword evidence="6 10" id="KW-0407">Ion channel</keyword>
<evidence type="ECO:0000256" key="7">
    <source>
        <dbReference type="ARBA" id="ARBA00035120"/>
    </source>
</evidence>
<keyword evidence="10" id="KW-0479">Metal-binding</keyword>
<keyword evidence="5 10" id="KW-0472">Membrane</keyword>
<dbReference type="EMBL" id="PKKJ01000018">
    <property type="protein sequence ID" value="PKY65656.1"/>
    <property type="molecule type" value="Genomic_DNA"/>
</dbReference>
<keyword evidence="2 10" id="KW-1003">Cell membrane</keyword>
<proteinExistence type="inferred from homology"/>
<comment type="catalytic activity">
    <reaction evidence="8">
        <text>fluoride(in) = fluoride(out)</text>
        <dbReference type="Rhea" id="RHEA:76159"/>
        <dbReference type="ChEBI" id="CHEBI:17051"/>
    </reaction>
    <physiologicalReaction direction="left-to-right" evidence="8">
        <dbReference type="Rhea" id="RHEA:76160"/>
    </physiologicalReaction>
</comment>
<evidence type="ECO:0000256" key="8">
    <source>
        <dbReference type="ARBA" id="ARBA00035585"/>
    </source>
</evidence>
<evidence type="ECO:0000256" key="6">
    <source>
        <dbReference type="ARBA" id="ARBA00023303"/>
    </source>
</evidence>
<keyword evidence="4 10" id="KW-1133">Transmembrane helix</keyword>
<evidence type="ECO:0000256" key="5">
    <source>
        <dbReference type="ARBA" id="ARBA00023136"/>
    </source>
</evidence>
<keyword evidence="10" id="KW-0406">Ion transport</keyword>
<feature type="binding site" evidence="10">
    <location>
        <position position="102"/>
    </location>
    <ligand>
        <name>Na(+)</name>
        <dbReference type="ChEBI" id="CHEBI:29101"/>
        <note>structural</note>
    </ligand>
</feature>
<sequence>MIVLFSVLGTALGGALGALSRWKLDLAVKTRWIEKRALAGKPLRPYVGIVVVNTVGCFLLGFLTGILPLLAVLVTGSSKVDYSGVTGTVRFVLATGFLGGFTTFSTAVLDAWTEVWAHRVRAGMSLIVVGWVSGLVAYLLGLGLTALVSYLLGIG</sequence>
<feature type="transmembrane region" description="Helical" evidence="10">
    <location>
        <begin position="128"/>
        <end position="152"/>
    </location>
</feature>
<comment type="activity regulation">
    <text evidence="10">Na(+) is not transported, but it plays an essential structural role and its presence is essential for fluoride channel function.</text>
</comment>
<feature type="transmembrane region" description="Helical" evidence="10">
    <location>
        <begin position="46"/>
        <end position="75"/>
    </location>
</feature>